<gene>
    <name evidence="2" type="ORF">IWQ62_000650</name>
</gene>
<evidence type="ECO:0000313" key="2">
    <source>
        <dbReference type="EMBL" id="KAJ1969397.1"/>
    </source>
</evidence>
<comment type="caution">
    <text evidence="2">The sequence shown here is derived from an EMBL/GenBank/DDBJ whole genome shotgun (WGS) entry which is preliminary data.</text>
</comment>
<dbReference type="InterPro" id="IPR026206">
    <property type="entry name" value="HAUS3"/>
</dbReference>
<evidence type="ECO:0000256" key="1">
    <source>
        <dbReference type="SAM" id="Coils"/>
    </source>
</evidence>
<feature type="coiled-coil region" evidence="1">
    <location>
        <begin position="97"/>
        <end position="152"/>
    </location>
</feature>
<dbReference type="EMBL" id="JANBPY010000063">
    <property type="protein sequence ID" value="KAJ1969397.1"/>
    <property type="molecule type" value="Genomic_DNA"/>
</dbReference>
<organism evidence="2 3">
    <name type="scientific">Dispira parvispora</name>
    <dbReference type="NCBI Taxonomy" id="1520584"/>
    <lineage>
        <taxon>Eukaryota</taxon>
        <taxon>Fungi</taxon>
        <taxon>Fungi incertae sedis</taxon>
        <taxon>Zoopagomycota</taxon>
        <taxon>Kickxellomycotina</taxon>
        <taxon>Dimargaritomycetes</taxon>
        <taxon>Dimargaritales</taxon>
        <taxon>Dimargaritaceae</taxon>
        <taxon>Dispira</taxon>
    </lineage>
</organism>
<dbReference type="GO" id="GO:0051225">
    <property type="term" value="P:spindle assembly"/>
    <property type="evidence" value="ECO:0007669"/>
    <property type="project" value="InterPro"/>
</dbReference>
<keyword evidence="3" id="KW-1185">Reference proteome</keyword>
<dbReference type="GO" id="GO:0005815">
    <property type="term" value="C:microtubule organizing center"/>
    <property type="evidence" value="ECO:0007669"/>
    <property type="project" value="TreeGrafter"/>
</dbReference>
<dbReference type="GO" id="GO:0070652">
    <property type="term" value="C:HAUS complex"/>
    <property type="evidence" value="ECO:0007669"/>
    <property type="project" value="InterPro"/>
</dbReference>
<dbReference type="OrthoDB" id="5554537at2759"/>
<reference evidence="2" key="1">
    <citation type="submission" date="2022-07" db="EMBL/GenBank/DDBJ databases">
        <title>Phylogenomic reconstructions and comparative analyses of Kickxellomycotina fungi.</title>
        <authorList>
            <person name="Reynolds N.K."/>
            <person name="Stajich J.E."/>
            <person name="Barry K."/>
            <person name="Grigoriev I.V."/>
            <person name="Crous P."/>
            <person name="Smith M.E."/>
        </authorList>
    </citation>
    <scope>NUCLEOTIDE SEQUENCE</scope>
    <source>
        <strain evidence="2">RSA 1196</strain>
    </source>
</reference>
<protein>
    <submittedName>
        <fullName evidence="2">Uncharacterized protein</fullName>
    </submittedName>
</protein>
<dbReference type="GO" id="GO:0072686">
    <property type="term" value="C:mitotic spindle"/>
    <property type="evidence" value="ECO:0007669"/>
    <property type="project" value="TreeGrafter"/>
</dbReference>
<dbReference type="PANTHER" id="PTHR19378">
    <property type="entry name" value="GOLGIN- RELATED"/>
    <property type="match status" value="1"/>
</dbReference>
<dbReference type="Proteomes" id="UP001150925">
    <property type="component" value="Unassembled WGS sequence"/>
</dbReference>
<dbReference type="GO" id="GO:0031023">
    <property type="term" value="P:microtubule organizing center organization"/>
    <property type="evidence" value="ECO:0007669"/>
    <property type="project" value="TreeGrafter"/>
</dbReference>
<accession>A0A9W8AZQ7</accession>
<evidence type="ECO:0000313" key="3">
    <source>
        <dbReference type="Proteomes" id="UP001150925"/>
    </source>
</evidence>
<name>A0A9W8AZQ7_9FUNG</name>
<proteinExistence type="predicted"/>
<sequence length="598" mass="68333">MSTRQYAQRFIDLLHNLGYPHAQHLTDQQLEWAFQLESCGSFLHWLTDTLEPETQALGEGEVEIWNLLHERPELGAISEDIPTAPTVISEKELDLTLGRLTQEYELLTRQAGELDAEITQLADPLAKVKTRLNRTHDELERVREDNRKKEVAWGALALELDHTQRQELVALQGLLKDGTVPSEATSDVSHPYFFQALGTIQDIQSLHAQLVTDLTSFLGDTYENGQFIDERVRKEHAHLPERFVDMYAQADIEKERLLDVIQQTEYTRLQQQYRVAYLEELLRRVKPSGEPEVVEENGGDTDSKTVTEEWLHKLYETLDGSELLEMTIPTTVKEWVNETVGRGIESAQAKVSTAQCTALHDCLGHAAQLITDHLCEQESLQLLVETSGLTYHHWVTKASERMGALQRAHTCYQERMQTLQQPEFQQDLDQRTVLHKDDAYFLIIRDLLSFTQDDEGECNEPSRPSFLSCEGLVELAHQSTKNLRSTAERVDQRMEQWTGLVDRHAQHVGQLRKQACQTSPTGELFLIPRDTFDLMCQVKNDAGLLRPLLAEVTQQLTLRGTAAERRAFFNRVMRLLNDANNVQQLEQYLTTLSKGTAV</sequence>
<keyword evidence="1" id="KW-0175">Coiled coil</keyword>
<dbReference type="PANTHER" id="PTHR19378:SF0">
    <property type="entry name" value="HAUS AUGMIN-LIKE COMPLEX SUBUNIT 3"/>
    <property type="match status" value="1"/>
</dbReference>
<dbReference type="AlphaFoldDB" id="A0A9W8AZQ7"/>